<dbReference type="STRING" id="1122204.SAMN05421781_1732"/>
<accession>A0A1H2UI71</accession>
<reference evidence="11 12" key="1">
    <citation type="submission" date="2016-10" db="EMBL/GenBank/DDBJ databases">
        <authorList>
            <person name="de Groot N.N."/>
        </authorList>
    </citation>
    <scope>NUCLEOTIDE SEQUENCE [LARGE SCALE GENOMIC DNA]</scope>
    <source>
        <strain evidence="11 12">DSM 23126</strain>
    </source>
</reference>
<evidence type="ECO:0000256" key="9">
    <source>
        <dbReference type="ARBA" id="ARBA00049940"/>
    </source>
</evidence>
<dbReference type="Pfam" id="PF02537">
    <property type="entry name" value="CRCB"/>
    <property type="match status" value="1"/>
</dbReference>
<dbReference type="InterPro" id="IPR003691">
    <property type="entry name" value="FluC"/>
</dbReference>
<dbReference type="GO" id="GO:0062054">
    <property type="term" value="F:fluoride channel activity"/>
    <property type="evidence" value="ECO:0007669"/>
    <property type="project" value="UniProtKB-UniRule"/>
</dbReference>
<evidence type="ECO:0000313" key="11">
    <source>
        <dbReference type="EMBL" id="SDW55775.1"/>
    </source>
</evidence>
<keyword evidence="10" id="KW-0915">Sodium</keyword>
<feature type="transmembrane region" description="Helical" evidence="10">
    <location>
        <begin position="34"/>
        <end position="51"/>
    </location>
</feature>
<comment type="activity regulation">
    <text evidence="10">Na(+) is not transported, but it plays an essential structural role and its presence is essential for fluoride channel function.</text>
</comment>
<evidence type="ECO:0000256" key="6">
    <source>
        <dbReference type="ARBA" id="ARBA00023303"/>
    </source>
</evidence>
<evidence type="ECO:0000256" key="10">
    <source>
        <dbReference type="HAMAP-Rule" id="MF_00454"/>
    </source>
</evidence>
<keyword evidence="5 10" id="KW-0472">Membrane</keyword>
<keyword evidence="10" id="KW-0479">Metal-binding</keyword>
<keyword evidence="3 10" id="KW-0812">Transmembrane</keyword>
<dbReference type="HAMAP" id="MF_00454">
    <property type="entry name" value="FluC"/>
    <property type="match status" value="1"/>
</dbReference>
<keyword evidence="10" id="KW-0813">Transport</keyword>
<keyword evidence="12" id="KW-1185">Reference proteome</keyword>
<gene>
    <name evidence="10" type="primary">fluC</name>
    <name evidence="10" type="synonym">crcB</name>
    <name evidence="11" type="ORF">SAMN05421781_1732</name>
</gene>
<evidence type="ECO:0000256" key="5">
    <source>
        <dbReference type="ARBA" id="ARBA00023136"/>
    </source>
</evidence>
<comment type="catalytic activity">
    <reaction evidence="8">
        <text>fluoride(in) = fluoride(out)</text>
        <dbReference type="Rhea" id="RHEA:76159"/>
        <dbReference type="ChEBI" id="CHEBI:17051"/>
    </reaction>
    <physiologicalReaction direction="left-to-right" evidence="8">
        <dbReference type="Rhea" id="RHEA:76160"/>
    </physiologicalReaction>
</comment>
<dbReference type="AlphaFoldDB" id="A0A1H2UI71"/>
<dbReference type="GO" id="GO:0046872">
    <property type="term" value="F:metal ion binding"/>
    <property type="evidence" value="ECO:0007669"/>
    <property type="project" value="UniProtKB-KW"/>
</dbReference>
<dbReference type="PANTHER" id="PTHR28259:SF1">
    <property type="entry name" value="FLUORIDE EXPORT PROTEIN 1-RELATED"/>
    <property type="match status" value="1"/>
</dbReference>
<name>A0A1H2UI71_9BACI</name>
<dbReference type="GO" id="GO:0005886">
    <property type="term" value="C:plasma membrane"/>
    <property type="evidence" value="ECO:0007669"/>
    <property type="project" value="UniProtKB-SubCell"/>
</dbReference>
<keyword evidence="2 10" id="KW-1003">Cell membrane</keyword>
<organism evidence="11 12">
    <name type="scientific">Marinococcus luteus</name>
    <dbReference type="NCBI Taxonomy" id="1122204"/>
    <lineage>
        <taxon>Bacteria</taxon>
        <taxon>Bacillati</taxon>
        <taxon>Bacillota</taxon>
        <taxon>Bacilli</taxon>
        <taxon>Bacillales</taxon>
        <taxon>Bacillaceae</taxon>
        <taxon>Marinococcus</taxon>
    </lineage>
</organism>
<evidence type="ECO:0000256" key="1">
    <source>
        <dbReference type="ARBA" id="ARBA00004651"/>
    </source>
</evidence>
<comment type="similarity">
    <text evidence="7 10">Belongs to the fluoride channel Fluc/FEX (TC 1.A.43) family.</text>
</comment>
<proteinExistence type="inferred from homology"/>
<sequence length="124" mass="13307">MRLYVWMAVGGALGSLLRYLVDRMFAAAPGVFPWGTMAANIAGCFLLGWFTSRIIQRKAWPSMWEAVVGTGVIGAFTTFSTFSMETIQLIENGALFAAGIYVLVSAAGGLVTAGIGYRSGRRRS</sequence>
<dbReference type="NCBIfam" id="TIGR00494">
    <property type="entry name" value="crcB"/>
    <property type="match status" value="1"/>
</dbReference>
<comment type="function">
    <text evidence="9 10">Fluoride-specific ion channel. Important for reducing fluoride concentration in the cell, thus reducing its toxicity.</text>
</comment>
<feature type="binding site" evidence="10">
    <location>
        <position position="74"/>
    </location>
    <ligand>
        <name>Na(+)</name>
        <dbReference type="ChEBI" id="CHEBI:29101"/>
        <note>structural</note>
    </ligand>
</feature>
<feature type="transmembrane region" description="Helical" evidence="10">
    <location>
        <begin position="94"/>
        <end position="117"/>
    </location>
</feature>
<evidence type="ECO:0000256" key="8">
    <source>
        <dbReference type="ARBA" id="ARBA00035585"/>
    </source>
</evidence>
<evidence type="ECO:0000313" key="12">
    <source>
        <dbReference type="Proteomes" id="UP000199488"/>
    </source>
</evidence>
<keyword evidence="6 10" id="KW-0407">Ion channel</keyword>
<evidence type="ECO:0000256" key="4">
    <source>
        <dbReference type="ARBA" id="ARBA00022989"/>
    </source>
</evidence>
<keyword evidence="4 10" id="KW-1133">Transmembrane helix</keyword>
<dbReference type="OrthoDB" id="9799631at2"/>
<dbReference type="EMBL" id="FNNC01000003">
    <property type="protein sequence ID" value="SDW55775.1"/>
    <property type="molecule type" value="Genomic_DNA"/>
</dbReference>
<evidence type="ECO:0000256" key="3">
    <source>
        <dbReference type="ARBA" id="ARBA00022692"/>
    </source>
</evidence>
<feature type="transmembrane region" description="Helical" evidence="10">
    <location>
        <begin position="63"/>
        <end position="82"/>
    </location>
</feature>
<evidence type="ECO:0000256" key="7">
    <source>
        <dbReference type="ARBA" id="ARBA00035120"/>
    </source>
</evidence>
<dbReference type="RefSeq" id="WP_091613807.1">
    <property type="nucleotide sequence ID" value="NZ_FNNC01000003.1"/>
</dbReference>
<dbReference type="Proteomes" id="UP000199488">
    <property type="component" value="Unassembled WGS sequence"/>
</dbReference>
<evidence type="ECO:0000256" key="2">
    <source>
        <dbReference type="ARBA" id="ARBA00022475"/>
    </source>
</evidence>
<feature type="binding site" evidence="10">
    <location>
        <position position="77"/>
    </location>
    <ligand>
        <name>Na(+)</name>
        <dbReference type="ChEBI" id="CHEBI:29101"/>
        <note>structural</note>
    </ligand>
</feature>
<protein>
    <recommendedName>
        <fullName evidence="10">Fluoride-specific ion channel FluC</fullName>
    </recommendedName>
</protein>
<keyword evidence="10" id="KW-0406">Ion transport</keyword>
<dbReference type="GO" id="GO:0140114">
    <property type="term" value="P:cellular detoxification of fluoride"/>
    <property type="evidence" value="ECO:0007669"/>
    <property type="project" value="UniProtKB-UniRule"/>
</dbReference>
<dbReference type="PANTHER" id="PTHR28259">
    <property type="entry name" value="FLUORIDE EXPORT PROTEIN 1-RELATED"/>
    <property type="match status" value="1"/>
</dbReference>
<comment type="subcellular location">
    <subcellularLocation>
        <location evidence="1 10">Cell membrane</location>
        <topology evidence="1 10">Multi-pass membrane protein</topology>
    </subcellularLocation>
</comment>